<keyword evidence="7" id="KW-0067">ATP-binding</keyword>
<keyword evidence="8" id="KW-0460">Magnesium</keyword>
<sequence length="120" mass="14058">MLSIANQLPENPAGDIAMALRIELSHEAIADFCRRWRIREFAIFGSALREDFRPDSDVDVLVTFEPGVHWGFHDQSEMTRELESLFGRKVDLVERRLVEQGRNYIRRKHILSHLEHIYVA</sequence>
<dbReference type="GO" id="GO:0005524">
    <property type="term" value="F:ATP binding"/>
    <property type="evidence" value="ECO:0007669"/>
    <property type="project" value="UniProtKB-KW"/>
</dbReference>
<name>G2LKU6_CHLTF</name>
<evidence type="ECO:0000313" key="11">
    <source>
        <dbReference type="EMBL" id="AEP13301.1"/>
    </source>
</evidence>
<comment type="cofactor">
    <cofactor evidence="1">
        <name>Mg(2+)</name>
        <dbReference type="ChEBI" id="CHEBI:18420"/>
    </cofactor>
</comment>
<keyword evidence="5" id="KW-0479">Metal-binding</keyword>
<comment type="similarity">
    <text evidence="9">Belongs to the MntA antitoxin family.</text>
</comment>
<dbReference type="Proteomes" id="UP000006791">
    <property type="component" value="Chromosome 2"/>
</dbReference>
<keyword evidence="12" id="KW-1185">Reference proteome</keyword>
<evidence type="ECO:0000256" key="8">
    <source>
        <dbReference type="ARBA" id="ARBA00022842"/>
    </source>
</evidence>
<dbReference type="PANTHER" id="PTHR33571:SF12">
    <property type="entry name" value="BSL3053 PROTEIN"/>
    <property type="match status" value="1"/>
</dbReference>
<dbReference type="Gene3D" id="3.30.460.10">
    <property type="entry name" value="Beta Polymerase, domain 2"/>
    <property type="match status" value="1"/>
</dbReference>
<evidence type="ECO:0000256" key="5">
    <source>
        <dbReference type="ARBA" id="ARBA00022723"/>
    </source>
</evidence>
<feature type="domain" description="Polymerase nucleotidyl transferase" evidence="10">
    <location>
        <begin position="29"/>
        <end position="102"/>
    </location>
</feature>
<organism evidence="11 12">
    <name type="scientific">Chloracidobacterium thermophilum (strain B)</name>
    <dbReference type="NCBI Taxonomy" id="981222"/>
    <lineage>
        <taxon>Bacteria</taxon>
        <taxon>Pseudomonadati</taxon>
        <taxon>Acidobacteriota</taxon>
        <taxon>Terriglobia</taxon>
        <taxon>Terriglobales</taxon>
        <taxon>Acidobacteriaceae</taxon>
        <taxon>Chloracidobacterium</taxon>
    </lineage>
</organism>
<dbReference type="HOGENOM" id="CLU_130257_4_1_0"/>
<keyword evidence="2" id="KW-1277">Toxin-antitoxin system</keyword>
<proteinExistence type="inferred from homology"/>
<evidence type="ECO:0000256" key="4">
    <source>
        <dbReference type="ARBA" id="ARBA00022695"/>
    </source>
</evidence>
<gene>
    <name evidence="11" type="ordered locus">Cabther_B0299</name>
</gene>
<protein>
    <submittedName>
        <fullName evidence="11">Putative nucleotidyltransferase</fullName>
    </submittedName>
</protein>
<keyword evidence="3 11" id="KW-0808">Transferase</keyword>
<dbReference type="GO" id="GO:0046872">
    <property type="term" value="F:metal ion binding"/>
    <property type="evidence" value="ECO:0007669"/>
    <property type="project" value="UniProtKB-KW"/>
</dbReference>
<evidence type="ECO:0000256" key="1">
    <source>
        <dbReference type="ARBA" id="ARBA00001946"/>
    </source>
</evidence>
<dbReference type="Pfam" id="PF01909">
    <property type="entry name" value="NTP_transf_2"/>
    <property type="match status" value="1"/>
</dbReference>
<accession>G2LKU6</accession>
<evidence type="ECO:0000256" key="7">
    <source>
        <dbReference type="ARBA" id="ARBA00022840"/>
    </source>
</evidence>
<reference evidence="11 12" key="1">
    <citation type="journal article" date="2012" name="Environ. Microbiol.">
        <title>Complete genome of Candidatus Chloracidobacterium thermophilum, a chlorophyll-based photoheterotroph belonging to the phylum Acidobacteria.</title>
        <authorList>
            <person name="Garcia Costas A.M."/>
            <person name="Liu Z."/>
            <person name="Tomsho L.P."/>
            <person name="Schuster S.C."/>
            <person name="Ward D.M."/>
            <person name="Bryant D.A."/>
        </authorList>
    </citation>
    <scope>NUCLEOTIDE SEQUENCE [LARGE SCALE GENOMIC DNA]</scope>
    <source>
        <strain evidence="11 12">B</strain>
    </source>
</reference>
<evidence type="ECO:0000256" key="3">
    <source>
        <dbReference type="ARBA" id="ARBA00022679"/>
    </source>
</evidence>
<dbReference type="STRING" id="981222.Cabther_B0299"/>
<evidence type="ECO:0000313" key="12">
    <source>
        <dbReference type="Proteomes" id="UP000006791"/>
    </source>
</evidence>
<evidence type="ECO:0000256" key="9">
    <source>
        <dbReference type="ARBA" id="ARBA00038276"/>
    </source>
</evidence>
<dbReference type="EMBL" id="CP002515">
    <property type="protein sequence ID" value="AEP13301.1"/>
    <property type="molecule type" value="Genomic_DNA"/>
</dbReference>
<dbReference type="KEGG" id="ctm:Cabther_B0299"/>
<dbReference type="InterPro" id="IPR002934">
    <property type="entry name" value="Polymerase_NTP_transf_dom"/>
</dbReference>
<keyword evidence="6" id="KW-0547">Nucleotide-binding</keyword>
<dbReference type="AlphaFoldDB" id="G2LKU6"/>
<evidence type="ECO:0000256" key="2">
    <source>
        <dbReference type="ARBA" id="ARBA00022649"/>
    </source>
</evidence>
<dbReference type="CDD" id="cd05403">
    <property type="entry name" value="NT_KNTase_like"/>
    <property type="match status" value="1"/>
</dbReference>
<dbReference type="PANTHER" id="PTHR33571">
    <property type="entry name" value="SSL8005 PROTEIN"/>
    <property type="match status" value="1"/>
</dbReference>
<keyword evidence="4" id="KW-0548">Nucleotidyltransferase</keyword>
<dbReference type="InterPro" id="IPR043519">
    <property type="entry name" value="NT_sf"/>
</dbReference>
<dbReference type="GO" id="GO:0016779">
    <property type="term" value="F:nucleotidyltransferase activity"/>
    <property type="evidence" value="ECO:0007669"/>
    <property type="project" value="UniProtKB-KW"/>
</dbReference>
<evidence type="ECO:0000259" key="10">
    <source>
        <dbReference type="Pfam" id="PF01909"/>
    </source>
</evidence>
<dbReference type="SUPFAM" id="SSF81301">
    <property type="entry name" value="Nucleotidyltransferase"/>
    <property type="match status" value="1"/>
</dbReference>
<dbReference type="InterPro" id="IPR052038">
    <property type="entry name" value="Type-VII_TA_antitoxin"/>
</dbReference>
<evidence type="ECO:0000256" key="6">
    <source>
        <dbReference type="ARBA" id="ARBA00022741"/>
    </source>
</evidence>